<organism evidence="1 2">
    <name type="scientific">Limimaricola soesokkakensis</name>
    <dbReference type="NCBI Taxonomy" id="1343159"/>
    <lineage>
        <taxon>Bacteria</taxon>
        <taxon>Pseudomonadati</taxon>
        <taxon>Pseudomonadota</taxon>
        <taxon>Alphaproteobacteria</taxon>
        <taxon>Rhodobacterales</taxon>
        <taxon>Paracoccaceae</taxon>
        <taxon>Limimaricola</taxon>
    </lineage>
</organism>
<reference evidence="1 2" key="1">
    <citation type="submission" date="2017-03" db="EMBL/GenBank/DDBJ databases">
        <authorList>
            <person name="Afonso C.L."/>
            <person name="Miller P.J."/>
            <person name="Scott M.A."/>
            <person name="Spackman E."/>
            <person name="Goraichik I."/>
            <person name="Dimitrov K.M."/>
            <person name="Suarez D.L."/>
            <person name="Swayne D.E."/>
        </authorList>
    </citation>
    <scope>NUCLEOTIDE SEQUENCE [LARGE SCALE GENOMIC DNA]</scope>
    <source>
        <strain evidence="1 2">CECT 8367</strain>
    </source>
</reference>
<dbReference type="Proteomes" id="UP000193495">
    <property type="component" value="Unassembled WGS sequence"/>
</dbReference>
<dbReference type="EMBL" id="FWFY01000005">
    <property type="protein sequence ID" value="SLN48538.1"/>
    <property type="molecule type" value="Genomic_DNA"/>
</dbReference>
<protein>
    <submittedName>
        <fullName evidence="1">Uncharacterized protein</fullName>
    </submittedName>
</protein>
<proteinExistence type="predicted"/>
<name>A0A1X6ZDF4_9RHOB</name>
<evidence type="ECO:0000313" key="1">
    <source>
        <dbReference type="EMBL" id="SLN48538.1"/>
    </source>
</evidence>
<evidence type="ECO:0000313" key="2">
    <source>
        <dbReference type="Proteomes" id="UP000193495"/>
    </source>
</evidence>
<accession>A0A1X6ZDF4</accession>
<gene>
    <name evidence="1" type="ORF">LOS8367_02172</name>
</gene>
<sequence>MELPGFPFVGGRYLGGHHRARSRILLDREGGSRRRSCGGVDPLGDAIVVLEDGHRAEAALDVGLAHRVLDLVVRHRGPGRLAAQHGLPFDLEPLGQAVRPKRQAVGVSKVEGRRAQHLAHEGRHTAEQLGRICNLHETRRPLVGAIGGVADVDRLIGELQHLDVLQQIRVIGELVARRQRDPIDDRACPAIVEIGDGDETVAVQVVSGLRDVLARIIEVAIPVEVDEVAAAFDPVLGEGAAEHGGVDVVLRGVVILDLAHDAHVARLDGSVEQERLERASPEGKLASLDIVDPTGLRPRHHRVGGERLGGILGAADHDADPHVQPGIAVDEIITAAPHDDVVAVAAHQDVTVTVARDVCARDGAEERLPRAAHPLLKAVDAIDTFLGENVVGEARFRLGARSDTAENLSAVVARKPVIELPARQGLHLVEAIAQDLLRVGGEDRDRHVVVDTGDIELGRAPVESEHAFEALDADARQGDVVPRFQIVVLVVALTPGNVVADDRGVEEQLRVLAGDDVEAFATLDPVVALTAVQQVGAGAAKDEVVPLVAEGFGCILAEEDRVAPLVAEGQREAPRRGDDVVAGVAAQEILPERILDDVVAIAAINFVGALAAVDVVVAAIAPDGVVADVGNQPVITLGAADHHVFAAAEAQRPADVVAAIRGHAAVGAGHLGIERLQDRIVPHRIETGAIGGSVVGVVVLLSDPAVQLEDHVGRDEDMRAQMRRVLIAEIAVAHDDVGERVLLKLVEHVQTLRAGQVVEPVAVLQALHLVFEDEVEGRAQHAAEFVQTFGEAANPEVDIVEPPLLADIVTAGVEEIDPVLRCPGAAKDEQGGRIALRLQRPGILDRGVGPVGGNEIDHRERVLDVLDEIVPARVGLQVRQAEIIGELRAGLVERRHAGLAAAGDVERGEIERQAEEVRLQRRDDELVDLVADVARHAAQQRALNGCDVRAAVEIFDRVQKGLDQGELIAATDDAEIVVEPVDRAVQHRVTEPVHGVGELGDDRAVDIGGVGEHERIDGGLDASRELFEDHVLVLHLGREAPGLEQARPVPFERRVVHAGRDRIVRAEIDQQPLVDEGPIAAVEDGLLVGFDDAVVLRVEHGVNRGQADVLVAPAVARDEVPVEKLVVILGDLAALVCAHRVAGHVVAIGCDRGNGHFGRARIAVMIDRSDLAVRVEQVGGNGGVGDVGQEGDATGEAALGGDTLGGALLQPGFGMVIIGRHHQLGIALVSHDQVTVLVGQQQRNAVHVGVLQADAEHRERLRLDFSPVGKGAVLVAEAGAGPAVEQVTGGIGLLAVADILANILAEEDLMRGVRGIGLVLVDPWGGGVDVLRGAVGVPGRGGAGQRHEAQVLRQIVGRAEYLVGARNQRIVGLERDIDRTIAALVDEIETVVEELAEDRHGGVEGGRETDVGRLVLNDQPAVLADLNAELVEPVLQSRRGLLRRARRVGGVLGGRELDIGGLEHGRGVICFRLGGGEVRVRDALERAEVIYVRLREPRCAGEIGEGIRKRRRVVRIEGVCGNPLDRGAEVGCLAKESQSAICCAVAERGHDIPGRRFGIFNGPHGRFEGEARGGHGGAVGGEIGVVFLFGGGMG</sequence>